<protein>
    <submittedName>
        <fullName evidence="1">Uncharacterized protein</fullName>
    </submittedName>
</protein>
<dbReference type="OrthoDB" id="9897278at2"/>
<keyword evidence="2" id="KW-1185">Reference proteome</keyword>
<evidence type="ECO:0000313" key="2">
    <source>
        <dbReference type="Proteomes" id="UP000000263"/>
    </source>
</evidence>
<dbReference type="Proteomes" id="UP000000263">
    <property type="component" value="Chromosome"/>
</dbReference>
<dbReference type="EMBL" id="CP000804">
    <property type="protein sequence ID" value="ABU59082.1"/>
    <property type="molecule type" value="Genomic_DNA"/>
</dbReference>
<accession>A7NNE9</accession>
<gene>
    <name evidence="1" type="ordered locus">Rcas_3027</name>
</gene>
<evidence type="ECO:0000313" key="1">
    <source>
        <dbReference type="EMBL" id="ABU59082.1"/>
    </source>
</evidence>
<proteinExistence type="predicted"/>
<reference evidence="1 2" key="1">
    <citation type="submission" date="2007-08" db="EMBL/GenBank/DDBJ databases">
        <title>Complete sequence of Roseiflexus castenholzii DSM 13941.</title>
        <authorList>
            <consortium name="US DOE Joint Genome Institute"/>
            <person name="Copeland A."/>
            <person name="Lucas S."/>
            <person name="Lapidus A."/>
            <person name="Barry K."/>
            <person name="Glavina del Rio T."/>
            <person name="Dalin E."/>
            <person name="Tice H."/>
            <person name="Pitluck S."/>
            <person name="Thompson L.S."/>
            <person name="Brettin T."/>
            <person name="Bruce D."/>
            <person name="Detter J.C."/>
            <person name="Han C."/>
            <person name="Tapia R."/>
            <person name="Schmutz J."/>
            <person name="Larimer F."/>
            <person name="Land M."/>
            <person name="Hauser L."/>
            <person name="Kyrpides N."/>
            <person name="Mikhailova N."/>
            <person name="Bryant D.A."/>
            <person name="Hanada S."/>
            <person name="Tsukatani Y."/>
            <person name="Richardson P."/>
        </authorList>
    </citation>
    <scope>NUCLEOTIDE SEQUENCE [LARGE SCALE GENOMIC DNA]</scope>
    <source>
        <strain evidence="2">DSM 13941 / HLO8</strain>
    </source>
</reference>
<dbReference type="RefSeq" id="WP_012121506.1">
    <property type="nucleotide sequence ID" value="NC_009767.1"/>
</dbReference>
<dbReference type="HOGENOM" id="CLU_2828487_0_0_0"/>
<dbReference type="KEGG" id="rca:Rcas_3027"/>
<name>A7NNE9_ROSCS</name>
<organism evidence="1 2">
    <name type="scientific">Roseiflexus castenholzii (strain DSM 13941 / HLO8)</name>
    <dbReference type="NCBI Taxonomy" id="383372"/>
    <lineage>
        <taxon>Bacteria</taxon>
        <taxon>Bacillati</taxon>
        <taxon>Chloroflexota</taxon>
        <taxon>Chloroflexia</taxon>
        <taxon>Chloroflexales</taxon>
        <taxon>Roseiflexineae</taxon>
        <taxon>Roseiflexaceae</taxon>
        <taxon>Roseiflexus</taxon>
    </lineage>
</organism>
<sequence length="66" mass="7932">MPIRDWQHAEERAAHLIDDRQRYVEGAIIDWLIRTGQWDPQAEEKIRAWLERQAAEIAEHERQANN</sequence>
<dbReference type="AlphaFoldDB" id="A7NNE9"/>